<evidence type="ECO:0000256" key="1">
    <source>
        <dbReference type="ARBA" id="ARBA00004123"/>
    </source>
</evidence>
<dbReference type="GO" id="GO:0000981">
    <property type="term" value="F:DNA-binding transcription factor activity, RNA polymerase II-specific"/>
    <property type="evidence" value="ECO:0007669"/>
    <property type="project" value="InterPro"/>
</dbReference>
<keyword evidence="5" id="KW-0539">Nucleus</keyword>
<dbReference type="SMART" id="SM00432">
    <property type="entry name" value="MADS"/>
    <property type="match status" value="1"/>
</dbReference>
<dbReference type="InterPro" id="IPR036879">
    <property type="entry name" value="TF_MADSbox_sf"/>
</dbReference>
<evidence type="ECO:0000256" key="4">
    <source>
        <dbReference type="ARBA" id="ARBA00023163"/>
    </source>
</evidence>
<dbReference type="InterPro" id="IPR033897">
    <property type="entry name" value="SRF-like_MADS-box"/>
</dbReference>
<keyword evidence="3" id="KW-0238">DNA-binding</keyword>
<sequence>MKRSNVRLCEQSVPPTGNRFTVIAHDASYETGVDFDSENYRNPSERTPINHFLSDDSLKRPRLSNRPDAIGQYQLLSTYYGDSSPGEIIPEKLTKGKQKIPIEFIHDRVKRYSTFSKRKTGMMKKAVELAELTGAEVLLLIASETNHVYTFATKRLRGIIDLDSGKELIKTCLSSDNLVNVSEVRAATTNIVEPDNFADLDVSTAPADKSEPPDAAPLSSPPVDSPLCMDSLIASTESVTGDEITDSSIPRFRLTLPKTAKRFDSNPHGYVPIAPRKSASTADGCQTMHSSSEKNCEPNLSLSTTEPSISSAIFKTASSSGESNHHVAPSPLISLVTSSNHSHGPQFVLLPQFPTALTTPINTPPTLSPFSIPIGTSPVTWHVSTLNPSSVVLPLVVDSAVTNSAPRTNLEIANTQVSTITMSPLAKTLMPRKSAVLHRKT</sequence>
<dbReference type="Pfam" id="PF00319">
    <property type="entry name" value="SRF-TF"/>
    <property type="match status" value="1"/>
</dbReference>
<reference evidence="8 9" key="1">
    <citation type="journal article" date="2019" name="Gigascience">
        <title>Whole-genome sequence of the oriental lung fluke Paragonimus westermani.</title>
        <authorList>
            <person name="Oey H."/>
            <person name="Zakrzewski M."/>
            <person name="Narain K."/>
            <person name="Devi K.R."/>
            <person name="Agatsuma T."/>
            <person name="Nawaratna S."/>
            <person name="Gobert G.N."/>
            <person name="Jones M.K."/>
            <person name="Ragan M.A."/>
            <person name="McManus D.P."/>
            <person name="Krause L."/>
        </authorList>
    </citation>
    <scope>NUCLEOTIDE SEQUENCE [LARGE SCALE GENOMIC DNA]</scope>
    <source>
        <strain evidence="8 9">IND2009</strain>
    </source>
</reference>
<dbReference type="PRINTS" id="PR00404">
    <property type="entry name" value="MADSDOMAIN"/>
</dbReference>
<feature type="compositionally biased region" description="Polar residues" evidence="6">
    <location>
        <begin position="278"/>
        <end position="290"/>
    </location>
</feature>
<gene>
    <name evidence="8" type="ORF">DEA37_0003456</name>
</gene>
<proteinExistence type="predicted"/>
<evidence type="ECO:0000256" key="6">
    <source>
        <dbReference type="SAM" id="MobiDB-lite"/>
    </source>
</evidence>
<comment type="caution">
    <text evidence="8">The sequence shown here is derived from an EMBL/GenBank/DDBJ whole genome shotgun (WGS) entry which is preliminary data.</text>
</comment>
<dbReference type="PROSITE" id="PS50066">
    <property type="entry name" value="MADS_BOX_2"/>
    <property type="match status" value="1"/>
</dbReference>
<organism evidence="8 9">
    <name type="scientific">Paragonimus westermani</name>
    <dbReference type="NCBI Taxonomy" id="34504"/>
    <lineage>
        <taxon>Eukaryota</taxon>
        <taxon>Metazoa</taxon>
        <taxon>Spiralia</taxon>
        <taxon>Lophotrochozoa</taxon>
        <taxon>Platyhelminthes</taxon>
        <taxon>Trematoda</taxon>
        <taxon>Digenea</taxon>
        <taxon>Plagiorchiida</taxon>
        <taxon>Troglotremata</taxon>
        <taxon>Troglotrematidae</taxon>
        <taxon>Paragonimus</taxon>
    </lineage>
</organism>
<dbReference type="SUPFAM" id="SSF55455">
    <property type="entry name" value="SRF-like"/>
    <property type="match status" value="1"/>
</dbReference>
<feature type="region of interest" description="Disordered" evidence="6">
    <location>
        <begin position="265"/>
        <end position="302"/>
    </location>
</feature>
<evidence type="ECO:0000259" key="7">
    <source>
        <dbReference type="PROSITE" id="PS50066"/>
    </source>
</evidence>
<feature type="region of interest" description="Disordered" evidence="6">
    <location>
        <begin position="201"/>
        <end position="223"/>
    </location>
</feature>
<dbReference type="FunFam" id="3.40.1810.10:FF:000002">
    <property type="entry name" value="Serum response factor b"/>
    <property type="match status" value="1"/>
</dbReference>
<dbReference type="Proteomes" id="UP000324629">
    <property type="component" value="Unassembled WGS sequence"/>
</dbReference>
<dbReference type="Gene3D" id="3.40.1810.10">
    <property type="entry name" value="Transcription factor, MADS-box"/>
    <property type="match status" value="1"/>
</dbReference>
<evidence type="ECO:0000256" key="2">
    <source>
        <dbReference type="ARBA" id="ARBA00023015"/>
    </source>
</evidence>
<dbReference type="AlphaFoldDB" id="A0A5J4ND12"/>
<dbReference type="InterPro" id="IPR002100">
    <property type="entry name" value="TF_MADSbox"/>
</dbReference>
<evidence type="ECO:0000313" key="8">
    <source>
        <dbReference type="EMBL" id="KAA3673310.1"/>
    </source>
</evidence>
<evidence type="ECO:0000313" key="9">
    <source>
        <dbReference type="Proteomes" id="UP000324629"/>
    </source>
</evidence>
<name>A0A5J4ND12_9TREM</name>
<dbReference type="PANTHER" id="PTHR48019">
    <property type="entry name" value="SERUM RESPONSE FACTOR HOMOLOG"/>
    <property type="match status" value="1"/>
</dbReference>
<protein>
    <submittedName>
        <fullName evidence="8">Serum response factor</fullName>
    </submittedName>
</protein>
<evidence type="ECO:0000256" key="5">
    <source>
        <dbReference type="ARBA" id="ARBA00023242"/>
    </source>
</evidence>
<accession>A0A5J4ND12</accession>
<evidence type="ECO:0000256" key="3">
    <source>
        <dbReference type="ARBA" id="ARBA00023125"/>
    </source>
</evidence>
<dbReference type="GO" id="GO:0045944">
    <property type="term" value="P:positive regulation of transcription by RNA polymerase II"/>
    <property type="evidence" value="ECO:0007669"/>
    <property type="project" value="InterPro"/>
</dbReference>
<dbReference type="GO" id="GO:0046983">
    <property type="term" value="F:protein dimerization activity"/>
    <property type="evidence" value="ECO:0007669"/>
    <property type="project" value="InterPro"/>
</dbReference>
<dbReference type="GO" id="GO:0000987">
    <property type="term" value="F:cis-regulatory region sequence-specific DNA binding"/>
    <property type="evidence" value="ECO:0007669"/>
    <property type="project" value="InterPro"/>
</dbReference>
<comment type="subcellular location">
    <subcellularLocation>
        <location evidence="1">Nucleus</location>
    </subcellularLocation>
</comment>
<feature type="domain" description="MADS-box" evidence="7">
    <location>
        <begin position="95"/>
        <end position="155"/>
    </location>
</feature>
<dbReference type="CDD" id="cd00266">
    <property type="entry name" value="MADS_SRF_like"/>
    <property type="match status" value="1"/>
</dbReference>
<dbReference type="InterPro" id="IPR050142">
    <property type="entry name" value="MADS-box/MEF2_TF"/>
</dbReference>
<dbReference type="GO" id="GO:0005634">
    <property type="term" value="C:nucleus"/>
    <property type="evidence" value="ECO:0007669"/>
    <property type="project" value="UniProtKB-SubCell"/>
</dbReference>
<dbReference type="EMBL" id="QNGE01004033">
    <property type="protein sequence ID" value="KAA3673310.1"/>
    <property type="molecule type" value="Genomic_DNA"/>
</dbReference>
<keyword evidence="9" id="KW-1185">Reference proteome</keyword>
<keyword evidence="4" id="KW-0804">Transcription</keyword>
<keyword evidence="2" id="KW-0805">Transcription regulation</keyword>